<feature type="domain" description="UPF0547" evidence="5">
    <location>
        <begin position="48"/>
        <end position="72"/>
    </location>
</feature>
<proteinExistence type="inferred from homology"/>
<feature type="region of interest" description="Disordered" evidence="3">
    <location>
        <begin position="80"/>
        <end position="188"/>
    </location>
</feature>
<dbReference type="EnsemblMetazoa" id="ADIR002887-RA">
    <property type="protein sequence ID" value="ADIR002887-PA"/>
    <property type="gene ID" value="ADIR002887"/>
</dbReference>
<keyword evidence="7" id="KW-1185">Reference proteome</keyword>
<protein>
    <submittedName>
        <fullName evidence="6">UPF0547 domain-containing protein</fullName>
    </submittedName>
</protein>
<dbReference type="InterPro" id="IPR018886">
    <property type="entry name" value="UPF0547"/>
</dbReference>
<feature type="compositionally biased region" description="Basic residues" evidence="3">
    <location>
        <begin position="112"/>
        <end position="121"/>
    </location>
</feature>
<evidence type="ECO:0000256" key="3">
    <source>
        <dbReference type="SAM" id="MobiDB-lite"/>
    </source>
</evidence>
<feature type="chain" id="PRO_5008129339" evidence="4">
    <location>
        <begin position="23"/>
        <end position="219"/>
    </location>
</feature>
<keyword evidence="4" id="KW-0732">Signal</keyword>
<comment type="similarity">
    <text evidence="1">Belongs to the UPF0547 family.</text>
</comment>
<evidence type="ECO:0000256" key="1">
    <source>
        <dbReference type="ARBA" id="ARBA00008336"/>
    </source>
</evidence>
<evidence type="ECO:0000313" key="7">
    <source>
        <dbReference type="Proteomes" id="UP000075884"/>
    </source>
</evidence>
<evidence type="ECO:0000313" key="6">
    <source>
        <dbReference type="EnsemblMetazoa" id="ADIR002887-PA"/>
    </source>
</evidence>
<evidence type="ECO:0000259" key="5">
    <source>
        <dbReference type="Pfam" id="PF10571"/>
    </source>
</evidence>
<dbReference type="AlphaFoldDB" id="A0A182N5G8"/>
<reference evidence="7" key="1">
    <citation type="submission" date="2013-03" db="EMBL/GenBank/DDBJ databases">
        <title>The Genome Sequence of Anopheles dirus WRAIR2.</title>
        <authorList>
            <consortium name="The Broad Institute Genomics Platform"/>
            <person name="Neafsey D.E."/>
            <person name="Walton C."/>
            <person name="Walker B."/>
            <person name="Young S.K."/>
            <person name="Zeng Q."/>
            <person name="Gargeya S."/>
            <person name="Fitzgerald M."/>
            <person name="Haas B."/>
            <person name="Abouelleil A."/>
            <person name="Allen A.W."/>
            <person name="Alvarado L."/>
            <person name="Arachchi H.M."/>
            <person name="Berlin A.M."/>
            <person name="Chapman S.B."/>
            <person name="Gainer-Dewar J."/>
            <person name="Goldberg J."/>
            <person name="Griggs A."/>
            <person name="Gujja S."/>
            <person name="Hansen M."/>
            <person name="Howarth C."/>
            <person name="Imamovic A."/>
            <person name="Ireland A."/>
            <person name="Larimer J."/>
            <person name="McCowan C."/>
            <person name="Murphy C."/>
            <person name="Pearson M."/>
            <person name="Poon T.W."/>
            <person name="Priest M."/>
            <person name="Roberts A."/>
            <person name="Saif S."/>
            <person name="Shea T."/>
            <person name="Sisk P."/>
            <person name="Sykes S."/>
            <person name="Wortman J."/>
            <person name="Nusbaum C."/>
            <person name="Birren B."/>
        </authorList>
    </citation>
    <scope>NUCLEOTIDE SEQUENCE [LARGE SCALE GENOMIC DNA]</scope>
    <source>
        <strain evidence="7">WRAIR2</strain>
    </source>
</reference>
<dbReference type="InterPro" id="IPR040246">
    <property type="entry name" value="C16orf87-like"/>
</dbReference>
<organism evidence="6 7">
    <name type="scientific">Anopheles dirus</name>
    <dbReference type="NCBI Taxonomy" id="7168"/>
    <lineage>
        <taxon>Eukaryota</taxon>
        <taxon>Metazoa</taxon>
        <taxon>Ecdysozoa</taxon>
        <taxon>Arthropoda</taxon>
        <taxon>Hexapoda</taxon>
        <taxon>Insecta</taxon>
        <taxon>Pterygota</taxon>
        <taxon>Neoptera</taxon>
        <taxon>Endopterygota</taxon>
        <taxon>Diptera</taxon>
        <taxon>Nematocera</taxon>
        <taxon>Culicoidea</taxon>
        <taxon>Culicidae</taxon>
        <taxon>Anophelinae</taxon>
        <taxon>Anopheles</taxon>
    </lineage>
</organism>
<dbReference type="Pfam" id="PF10571">
    <property type="entry name" value="UPF0547"/>
    <property type="match status" value="1"/>
</dbReference>
<evidence type="ECO:0000256" key="2">
    <source>
        <dbReference type="ARBA" id="ARBA00023054"/>
    </source>
</evidence>
<evidence type="ECO:0000256" key="4">
    <source>
        <dbReference type="SAM" id="SignalP"/>
    </source>
</evidence>
<accession>A0A182N5G8</accession>
<name>A0A182N5G8_9DIPT</name>
<dbReference type="STRING" id="7168.A0A182N5G8"/>
<dbReference type="PANTHER" id="PTHR31101">
    <property type="entry name" value="UPF0547 PROTEIN C16ORF87"/>
    <property type="match status" value="1"/>
</dbReference>
<feature type="signal peptide" evidence="4">
    <location>
        <begin position="1"/>
        <end position="22"/>
    </location>
</feature>
<sequence length="219" mass="24218">VCALSAVFLFLFTCLFTPTVIVLPSDGSNIIPFAFGHWNMVKTRMITKHCPECEVQVAIASKKCSCGHIFSMRQSSAAVYEPPSRTKTGKRKAAQAASASSSDGRKGSGQVQRRRTSRVRREKPNYYDSLQYEKKKKKTKKSSKSSLFKGKEAKQTQLITAKDTQAARANRHANRRAKKEEIDGGGDLAAKLPLDKQEVAAIILSEINRKIGSVVWSQP</sequence>
<reference evidence="6" key="2">
    <citation type="submission" date="2020-05" db="UniProtKB">
        <authorList>
            <consortium name="EnsemblMetazoa"/>
        </authorList>
    </citation>
    <scope>IDENTIFICATION</scope>
    <source>
        <strain evidence="6">WRAIR2</strain>
    </source>
</reference>
<dbReference type="Proteomes" id="UP000075884">
    <property type="component" value="Unassembled WGS sequence"/>
</dbReference>
<feature type="compositionally biased region" description="Basic residues" evidence="3">
    <location>
        <begin position="134"/>
        <end position="143"/>
    </location>
</feature>
<keyword evidence="2" id="KW-0175">Coiled coil</keyword>
<dbReference type="VEuPathDB" id="VectorBase:ADIR002887"/>